<proteinExistence type="predicted"/>
<protein>
    <submittedName>
        <fullName evidence="1">Uncharacterized protein</fullName>
    </submittedName>
</protein>
<gene>
    <name evidence="1" type="ORF">PG996_004701</name>
</gene>
<keyword evidence="2" id="KW-1185">Reference proteome</keyword>
<accession>A0ABR1W7K0</accession>
<comment type="caution">
    <text evidence="1">The sequence shown here is derived from an EMBL/GenBank/DDBJ whole genome shotgun (WGS) entry which is preliminary data.</text>
</comment>
<evidence type="ECO:0000313" key="2">
    <source>
        <dbReference type="Proteomes" id="UP001446871"/>
    </source>
</evidence>
<dbReference type="Proteomes" id="UP001446871">
    <property type="component" value="Unassembled WGS sequence"/>
</dbReference>
<dbReference type="EMBL" id="JAQQWM010000002">
    <property type="protein sequence ID" value="KAK8078531.1"/>
    <property type="molecule type" value="Genomic_DNA"/>
</dbReference>
<name>A0ABR1W7K0_9PEZI</name>
<evidence type="ECO:0000313" key="1">
    <source>
        <dbReference type="EMBL" id="KAK8078531.1"/>
    </source>
</evidence>
<organism evidence="1 2">
    <name type="scientific">Apiospora saccharicola</name>
    <dbReference type="NCBI Taxonomy" id="335842"/>
    <lineage>
        <taxon>Eukaryota</taxon>
        <taxon>Fungi</taxon>
        <taxon>Dikarya</taxon>
        <taxon>Ascomycota</taxon>
        <taxon>Pezizomycotina</taxon>
        <taxon>Sordariomycetes</taxon>
        <taxon>Xylariomycetidae</taxon>
        <taxon>Amphisphaeriales</taxon>
        <taxon>Apiosporaceae</taxon>
        <taxon>Apiospora</taxon>
    </lineage>
</organism>
<sequence>MVYDGLEILARVEDSEIETAVYELAALHIGQRLHWNHPHDHDLAMSSVPMKGRLAGGFAVKICPMAEEPAKKRKGPTRKSQI</sequence>
<reference evidence="1 2" key="1">
    <citation type="submission" date="2023-01" db="EMBL/GenBank/DDBJ databases">
        <title>Analysis of 21 Apiospora genomes using comparative genomics revels a genus with tremendous synthesis potential of carbohydrate active enzymes and secondary metabolites.</title>
        <authorList>
            <person name="Sorensen T."/>
        </authorList>
    </citation>
    <scope>NUCLEOTIDE SEQUENCE [LARGE SCALE GENOMIC DNA]</scope>
    <source>
        <strain evidence="1 2">CBS 83171</strain>
    </source>
</reference>